<evidence type="ECO:0000313" key="9">
    <source>
        <dbReference type="Proteomes" id="UP001056012"/>
    </source>
</evidence>
<dbReference type="PANTHER" id="PTHR43791:SF57">
    <property type="entry name" value="MAJOR FACILITATOR SUPERFAMILY (MFS) PROFILE DOMAIN-CONTAINING PROTEIN"/>
    <property type="match status" value="1"/>
</dbReference>
<dbReference type="EMBL" id="CP089275">
    <property type="protein sequence ID" value="USP75631.1"/>
    <property type="molecule type" value="Genomic_DNA"/>
</dbReference>
<gene>
    <name evidence="8" type="ORF">yc1106_02905</name>
</gene>
<accession>A0A9Q8Z4B8</accession>
<organism evidence="8 9">
    <name type="scientific">Curvularia clavata</name>
    <dbReference type="NCBI Taxonomy" id="95742"/>
    <lineage>
        <taxon>Eukaryota</taxon>
        <taxon>Fungi</taxon>
        <taxon>Dikarya</taxon>
        <taxon>Ascomycota</taxon>
        <taxon>Pezizomycotina</taxon>
        <taxon>Dothideomycetes</taxon>
        <taxon>Pleosporomycetidae</taxon>
        <taxon>Pleosporales</taxon>
        <taxon>Pleosporineae</taxon>
        <taxon>Pleosporaceae</taxon>
        <taxon>Curvularia</taxon>
    </lineage>
</organism>
<protein>
    <recommendedName>
        <fullName evidence="7">Major facilitator superfamily (MFS) profile domain-containing protein</fullName>
    </recommendedName>
</protein>
<sequence>MAEKTVQDAYVVPVSGDTSIDDVEPQGFDAAATKKLLRKLDWHLIPFMSLIYLLCFLDRTNIGNARLDHLEQDLKLHGLQYNDCLAVLFPFYIAAEIPSNIMMKRTRPSIWLTFIMFFWSLAMILQGFVKNYSGLMATRTFLGVFEGGLFPGVNYYIAQWYVRDECGFRMALFFSAATLAGAFGGILARGIAEMSGVGGKAAWAWIFILEGLLSILVSMTAYWCIYDYPATARFLTPKERTEVQRRLNEDHGHLSNDFDMKYVWQAIKDWKIYIFMLICMAGFCPIYSFALFLPTIIKNMGYTANEAQLMSVPPYVCACFFTIAASWYADRVKKRGVFLMGFQLIAIAGFAMLAATGAPSVQYAGTVLAAIGIYPQIPLGMAWNSGNIGGSLKRGTGIAMQVMGGNCGGIIASYVYVTRDGPRFITGHSILIGFVSALGKVANERFSMAFFLTFFMSTWFSRENARRDKLALEVGHQEFTEEQKALERELADNVPWFRYTT</sequence>
<dbReference type="VEuPathDB" id="FungiDB:yc1106_02905"/>
<feature type="transmembrane region" description="Helical" evidence="6">
    <location>
        <begin position="203"/>
        <end position="225"/>
    </location>
</feature>
<evidence type="ECO:0000256" key="4">
    <source>
        <dbReference type="ARBA" id="ARBA00022989"/>
    </source>
</evidence>
<keyword evidence="3 6" id="KW-0812">Transmembrane</keyword>
<dbReference type="Pfam" id="PF07690">
    <property type="entry name" value="MFS_1"/>
    <property type="match status" value="1"/>
</dbReference>
<dbReference type="PANTHER" id="PTHR43791">
    <property type="entry name" value="PERMEASE-RELATED"/>
    <property type="match status" value="1"/>
</dbReference>
<dbReference type="PROSITE" id="PS50850">
    <property type="entry name" value="MFS"/>
    <property type="match status" value="1"/>
</dbReference>
<feature type="domain" description="Major facilitator superfamily (MFS) profile" evidence="7">
    <location>
        <begin position="44"/>
        <end position="445"/>
    </location>
</feature>
<feature type="transmembrane region" description="Helical" evidence="6">
    <location>
        <begin position="336"/>
        <end position="355"/>
    </location>
</feature>
<evidence type="ECO:0000256" key="3">
    <source>
        <dbReference type="ARBA" id="ARBA00022692"/>
    </source>
</evidence>
<dbReference type="AlphaFoldDB" id="A0A9Q8Z4B8"/>
<feature type="transmembrane region" description="Helical" evidence="6">
    <location>
        <begin position="312"/>
        <end position="329"/>
    </location>
</feature>
<dbReference type="Gene3D" id="1.20.1250.20">
    <property type="entry name" value="MFS general substrate transporter like domains"/>
    <property type="match status" value="2"/>
</dbReference>
<evidence type="ECO:0000256" key="1">
    <source>
        <dbReference type="ARBA" id="ARBA00004141"/>
    </source>
</evidence>
<feature type="transmembrane region" description="Helical" evidence="6">
    <location>
        <begin position="270"/>
        <end position="292"/>
    </location>
</feature>
<keyword evidence="5 6" id="KW-0472">Membrane</keyword>
<dbReference type="GO" id="GO:0022857">
    <property type="term" value="F:transmembrane transporter activity"/>
    <property type="evidence" value="ECO:0007669"/>
    <property type="project" value="InterPro"/>
</dbReference>
<dbReference type="FunFam" id="1.20.1250.20:FF:000068">
    <property type="entry name" value="MFS general substrate transporter"/>
    <property type="match status" value="1"/>
</dbReference>
<dbReference type="OrthoDB" id="2962993at2759"/>
<keyword evidence="9" id="KW-1185">Reference proteome</keyword>
<keyword evidence="2" id="KW-0813">Transport</keyword>
<feature type="transmembrane region" description="Helical" evidence="6">
    <location>
        <begin position="109"/>
        <end position="129"/>
    </location>
</feature>
<evidence type="ECO:0000313" key="8">
    <source>
        <dbReference type="EMBL" id="USP75631.1"/>
    </source>
</evidence>
<dbReference type="SUPFAM" id="SSF103473">
    <property type="entry name" value="MFS general substrate transporter"/>
    <property type="match status" value="1"/>
</dbReference>
<comment type="subcellular location">
    <subcellularLocation>
        <location evidence="1">Membrane</location>
        <topology evidence="1">Multi-pass membrane protein</topology>
    </subcellularLocation>
</comment>
<dbReference type="InterPro" id="IPR036259">
    <property type="entry name" value="MFS_trans_sf"/>
</dbReference>
<dbReference type="Proteomes" id="UP001056012">
    <property type="component" value="Chromosome 2"/>
</dbReference>
<keyword evidence="4 6" id="KW-1133">Transmembrane helix</keyword>
<feature type="transmembrane region" description="Helical" evidence="6">
    <location>
        <begin position="141"/>
        <end position="158"/>
    </location>
</feature>
<reference evidence="8" key="1">
    <citation type="submission" date="2021-12" db="EMBL/GenBank/DDBJ databases">
        <title>Curvularia clavata genome.</title>
        <authorList>
            <person name="Cao Y."/>
        </authorList>
    </citation>
    <scope>NUCLEOTIDE SEQUENCE</scope>
    <source>
        <strain evidence="8">Yc1106</strain>
    </source>
</reference>
<dbReference type="InterPro" id="IPR011701">
    <property type="entry name" value="MFS"/>
</dbReference>
<feature type="transmembrane region" description="Helical" evidence="6">
    <location>
        <begin position="395"/>
        <end position="417"/>
    </location>
</feature>
<evidence type="ECO:0000259" key="7">
    <source>
        <dbReference type="PROSITE" id="PS50850"/>
    </source>
</evidence>
<evidence type="ECO:0000256" key="6">
    <source>
        <dbReference type="SAM" id="Phobius"/>
    </source>
</evidence>
<dbReference type="FunFam" id="1.20.1250.20:FF:000034">
    <property type="entry name" value="MFS general substrate transporter"/>
    <property type="match status" value="1"/>
</dbReference>
<dbReference type="InterPro" id="IPR020846">
    <property type="entry name" value="MFS_dom"/>
</dbReference>
<evidence type="ECO:0000256" key="5">
    <source>
        <dbReference type="ARBA" id="ARBA00023136"/>
    </source>
</evidence>
<feature type="transmembrane region" description="Helical" evidence="6">
    <location>
        <begin position="170"/>
        <end position="191"/>
    </location>
</feature>
<proteinExistence type="predicted"/>
<evidence type="ECO:0000256" key="2">
    <source>
        <dbReference type="ARBA" id="ARBA00022448"/>
    </source>
</evidence>
<name>A0A9Q8Z4B8_CURCL</name>
<feature type="transmembrane region" description="Helical" evidence="6">
    <location>
        <begin position="423"/>
        <end position="442"/>
    </location>
</feature>
<dbReference type="GO" id="GO:0016020">
    <property type="term" value="C:membrane"/>
    <property type="evidence" value="ECO:0007669"/>
    <property type="project" value="UniProtKB-SubCell"/>
</dbReference>